<dbReference type="InterPro" id="IPR015943">
    <property type="entry name" value="WD40/YVTN_repeat-like_dom_sf"/>
</dbReference>
<keyword evidence="7" id="KW-0653">Protein transport</keyword>
<evidence type="ECO:0000256" key="6">
    <source>
        <dbReference type="ARBA" id="ARBA00022824"/>
    </source>
</evidence>
<name>A0A2P6SCQ6_ROSCH</name>
<keyword evidence="9" id="KW-0472">Membrane</keyword>
<dbReference type="GO" id="GO:0006888">
    <property type="term" value="P:endoplasmic reticulum to Golgi vesicle-mediated transport"/>
    <property type="evidence" value="ECO:0007669"/>
    <property type="project" value="TreeGrafter"/>
</dbReference>
<comment type="subcellular location">
    <subcellularLocation>
        <location evidence="1">Endoplasmic reticulum membrane</location>
        <topology evidence="1">Single-pass membrane protein</topology>
    </subcellularLocation>
</comment>
<accession>A0A2P6SCQ6</accession>
<reference evidence="11 12" key="1">
    <citation type="journal article" date="2018" name="Nat. Genet.">
        <title>The Rosa genome provides new insights in the design of modern roses.</title>
        <authorList>
            <person name="Bendahmane M."/>
        </authorList>
    </citation>
    <scope>NUCLEOTIDE SEQUENCE [LARGE SCALE GENOMIC DNA]</scope>
    <source>
        <strain evidence="12">cv. Old Blush</strain>
    </source>
</reference>
<keyword evidence="8" id="KW-1133">Transmembrane helix</keyword>
<dbReference type="Gene3D" id="2.130.10.10">
    <property type="entry name" value="YVTN repeat-like/Quinoprotein amine dehydrogenase"/>
    <property type="match status" value="1"/>
</dbReference>
<dbReference type="GO" id="GO:0003400">
    <property type="term" value="P:regulation of COPII vesicle coating"/>
    <property type="evidence" value="ECO:0007669"/>
    <property type="project" value="TreeGrafter"/>
</dbReference>
<dbReference type="InterPro" id="IPR045260">
    <property type="entry name" value="Sec12-like"/>
</dbReference>
<keyword evidence="4" id="KW-0812">Transmembrane</keyword>
<organism evidence="11 12">
    <name type="scientific">Rosa chinensis</name>
    <name type="common">China rose</name>
    <dbReference type="NCBI Taxonomy" id="74649"/>
    <lineage>
        <taxon>Eukaryota</taxon>
        <taxon>Viridiplantae</taxon>
        <taxon>Streptophyta</taxon>
        <taxon>Embryophyta</taxon>
        <taxon>Tracheophyta</taxon>
        <taxon>Spermatophyta</taxon>
        <taxon>Magnoliopsida</taxon>
        <taxon>eudicotyledons</taxon>
        <taxon>Gunneridae</taxon>
        <taxon>Pentapetalae</taxon>
        <taxon>rosids</taxon>
        <taxon>fabids</taxon>
        <taxon>Rosales</taxon>
        <taxon>Rosaceae</taxon>
        <taxon>Rosoideae</taxon>
        <taxon>Rosoideae incertae sedis</taxon>
        <taxon>Rosa</taxon>
    </lineage>
</organism>
<dbReference type="Proteomes" id="UP000238479">
    <property type="component" value="Chromosome 1"/>
</dbReference>
<proteinExistence type="predicted"/>
<evidence type="ECO:0000313" key="11">
    <source>
        <dbReference type="EMBL" id="PRQ56464.1"/>
    </source>
</evidence>
<dbReference type="Pfam" id="PF00400">
    <property type="entry name" value="WD40"/>
    <property type="match status" value="1"/>
</dbReference>
<evidence type="ECO:0000256" key="10">
    <source>
        <dbReference type="PROSITE-ProRule" id="PRU00221"/>
    </source>
</evidence>
<dbReference type="GO" id="GO:0015031">
    <property type="term" value="P:protein transport"/>
    <property type="evidence" value="ECO:0007669"/>
    <property type="project" value="UniProtKB-KW"/>
</dbReference>
<dbReference type="PANTHER" id="PTHR23284">
    <property type="entry name" value="PROLACTIN REGULATORY ELEMENT BINDING PROTEIN"/>
    <property type="match status" value="1"/>
</dbReference>
<keyword evidence="6" id="KW-0256">Endoplasmic reticulum</keyword>
<evidence type="ECO:0000256" key="7">
    <source>
        <dbReference type="ARBA" id="ARBA00022927"/>
    </source>
</evidence>
<protein>
    <submittedName>
        <fullName evidence="11">Putative transcription factor WD40-like family</fullName>
    </submittedName>
</protein>
<sequence length="177" mass="19888">MRILEWPSLSIILDEPKAHKSVHDMDFSLDSEFLASTSTDGSARIWKMEDGVPVTTLTRDSDEKIELCCFSKDGKKTLSILHSSKRYVHLSEVNDLYYHIIVSQTIKCISGNQTGAKALTSVWDISTWKKIGHKRLLKKSAAVKQGWKISCSVSTKFAFDLVIYTRLYTHSSAVAST</sequence>
<dbReference type="SUPFAM" id="SSF50978">
    <property type="entry name" value="WD40 repeat-like"/>
    <property type="match status" value="1"/>
</dbReference>
<dbReference type="GO" id="GO:0005085">
    <property type="term" value="F:guanyl-nucleotide exchange factor activity"/>
    <property type="evidence" value="ECO:0007669"/>
    <property type="project" value="InterPro"/>
</dbReference>
<dbReference type="Gramene" id="PRQ56464">
    <property type="protein sequence ID" value="PRQ56464"/>
    <property type="gene ID" value="RchiOBHm_Chr1g0336701"/>
</dbReference>
<evidence type="ECO:0000256" key="2">
    <source>
        <dbReference type="ARBA" id="ARBA00022448"/>
    </source>
</evidence>
<dbReference type="PROSITE" id="PS50082">
    <property type="entry name" value="WD_REPEATS_2"/>
    <property type="match status" value="1"/>
</dbReference>
<dbReference type="EMBL" id="PDCK01000039">
    <property type="protein sequence ID" value="PRQ56464.1"/>
    <property type="molecule type" value="Genomic_DNA"/>
</dbReference>
<dbReference type="AlphaFoldDB" id="A0A2P6SCQ6"/>
<keyword evidence="3 10" id="KW-0853">WD repeat</keyword>
<evidence type="ECO:0000256" key="3">
    <source>
        <dbReference type="ARBA" id="ARBA00022574"/>
    </source>
</evidence>
<evidence type="ECO:0000256" key="5">
    <source>
        <dbReference type="ARBA" id="ARBA00022737"/>
    </source>
</evidence>
<gene>
    <name evidence="11" type="ORF">RchiOBHm_Chr1g0336701</name>
</gene>
<dbReference type="PANTHER" id="PTHR23284:SF2">
    <property type="entry name" value="SEC12-LIKE PROTEIN 1"/>
    <property type="match status" value="1"/>
</dbReference>
<dbReference type="SMART" id="SM00320">
    <property type="entry name" value="WD40"/>
    <property type="match status" value="1"/>
</dbReference>
<evidence type="ECO:0000313" key="12">
    <source>
        <dbReference type="Proteomes" id="UP000238479"/>
    </source>
</evidence>
<dbReference type="InterPro" id="IPR001680">
    <property type="entry name" value="WD40_rpt"/>
</dbReference>
<evidence type="ECO:0000256" key="4">
    <source>
        <dbReference type="ARBA" id="ARBA00022692"/>
    </source>
</evidence>
<feature type="repeat" description="WD" evidence="10">
    <location>
        <begin position="22"/>
        <end position="56"/>
    </location>
</feature>
<dbReference type="GO" id="GO:0005789">
    <property type="term" value="C:endoplasmic reticulum membrane"/>
    <property type="evidence" value="ECO:0007669"/>
    <property type="project" value="UniProtKB-SubCell"/>
</dbReference>
<dbReference type="STRING" id="74649.A0A2P6SCQ6"/>
<evidence type="ECO:0000256" key="8">
    <source>
        <dbReference type="ARBA" id="ARBA00022989"/>
    </source>
</evidence>
<evidence type="ECO:0000256" key="9">
    <source>
        <dbReference type="ARBA" id="ARBA00023136"/>
    </source>
</evidence>
<keyword evidence="12" id="KW-1185">Reference proteome</keyword>
<evidence type="ECO:0000256" key="1">
    <source>
        <dbReference type="ARBA" id="ARBA00004389"/>
    </source>
</evidence>
<keyword evidence="5" id="KW-0677">Repeat</keyword>
<keyword evidence="2" id="KW-0813">Transport</keyword>
<dbReference type="InterPro" id="IPR036322">
    <property type="entry name" value="WD40_repeat_dom_sf"/>
</dbReference>
<comment type="caution">
    <text evidence="11">The sequence shown here is derived from an EMBL/GenBank/DDBJ whole genome shotgun (WGS) entry which is preliminary data.</text>
</comment>